<dbReference type="Proteomes" id="UP000530186">
    <property type="component" value="Unassembled WGS sequence"/>
</dbReference>
<keyword evidence="6" id="KW-0558">Oxidation</keyword>
<reference evidence="9 10" key="1">
    <citation type="submission" date="2020-07" db="EMBL/GenBank/DDBJ databases">
        <authorList>
            <person name="Hilgarth M."/>
            <person name="Werum V."/>
            <person name="Vogel R.F."/>
        </authorList>
    </citation>
    <scope>NUCLEOTIDE SEQUENCE [LARGE SCALE GENOMIC DNA]</scope>
    <source>
        <strain evidence="9 10">DSM 28961</strain>
    </source>
</reference>
<accession>A0A7V8N2G2</accession>
<keyword evidence="3" id="KW-0285">Flavoprotein</keyword>
<dbReference type="GO" id="GO:0016491">
    <property type="term" value="F:oxidoreductase activity"/>
    <property type="evidence" value="ECO:0007669"/>
    <property type="project" value="UniProtKB-KW"/>
</dbReference>
<dbReference type="SUPFAM" id="SSF52821">
    <property type="entry name" value="Rhodanese/Cell cycle control phosphatase"/>
    <property type="match status" value="1"/>
</dbReference>
<comment type="similarity">
    <text evidence="2">Belongs to the class-III pyridine nucleotide-disulfide oxidoreductase family.</text>
</comment>
<dbReference type="PRINTS" id="PR00368">
    <property type="entry name" value="FADPNR"/>
</dbReference>
<dbReference type="PANTHER" id="PTHR43429:SF1">
    <property type="entry name" value="NAD(P)H SULFUR OXIDOREDUCTASE (COA-DEPENDENT)"/>
    <property type="match status" value="1"/>
</dbReference>
<dbReference type="InterPro" id="IPR023753">
    <property type="entry name" value="FAD/NAD-binding_dom"/>
</dbReference>
<keyword evidence="5" id="KW-0560">Oxidoreductase</keyword>
<gene>
    <name evidence="9" type="ORF">HZR21_10020</name>
</gene>
<dbReference type="InterPro" id="IPR016156">
    <property type="entry name" value="FAD/NAD-linked_Rdtase_dimer_sf"/>
</dbReference>
<keyword evidence="10" id="KW-1185">Reference proteome</keyword>
<feature type="domain" description="Rhodanese" evidence="8">
    <location>
        <begin position="465"/>
        <end position="553"/>
    </location>
</feature>
<dbReference type="SUPFAM" id="SSF55424">
    <property type="entry name" value="FAD/NAD-linked reductases, dimerisation (C-terminal) domain"/>
    <property type="match status" value="1"/>
</dbReference>
<dbReference type="Gene3D" id="3.50.50.60">
    <property type="entry name" value="FAD/NAD(P)-binding domain"/>
    <property type="match status" value="2"/>
</dbReference>
<dbReference type="PANTHER" id="PTHR43429">
    <property type="entry name" value="PYRIDINE NUCLEOTIDE-DISULFIDE OXIDOREDUCTASE DOMAIN-CONTAINING"/>
    <property type="match status" value="1"/>
</dbReference>
<evidence type="ECO:0000256" key="6">
    <source>
        <dbReference type="ARBA" id="ARBA00023097"/>
    </source>
</evidence>
<dbReference type="PROSITE" id="PS50206">
    <property type="entry name" value="RHODANESE_3"/>
    <property type="match status" value="1"/>
</dbReference>
<comment type="caution">
    <text evidence="9">The sequence shown here is derived from an EMBL/GenBank/DDBJ whole genome shotgun (WGS) entry which is preliminary data.</text>
</comment>
<keyword evidence="7" id="KW-0676">Redox-active center</keyword>
<evidence type="ECO:0000313" key="9">
    <source>
        <dbReference type="EMBL" id="MBA0017434.1"/>
    </source>
</evidence>
<evidence type="ECO:0000256" key="4">
    <source>
        <dbReference type="ARBA" id="ARBA00022827"/>
    </source>
</evidence>
<dbReference type="EMBL" id="JACBNY010000025">
    <property type="protein sequence ID" value="MBA0017434.1"/>
    <property type="molecule type" value="Genomic_DNA"/>
</dbReference>
<proteinExistence type="inferred from homology"/>
<name>A0A7V8N2G2_9LACT</name>
<evidence type="ECO:0000256" key="2">
    <source>
        <dbReference type="ARBA" id="ARBA00009130"/>
    </source>
</evidence>
<evidence type="ECO:0000256" key="7">
    <source>
        <dbReference type="ARBA" id="ARBA00023284"/>
    </source>
</evidence>
<dbReference type="Gene3D" id="3.40.250.10">
    <property type="entry name" value="Rhodanese-like domain"/>
    <property type="match status" value="1"/>
</dbReference>
<dbReference type="Pfam" id="PF07992">
    <property type="entry name" value="Pyr_redox_2"/>
    <property type="match status" value="1"/>
</dbReference>
<dbReference type="PRINTS" id="PR00411">
    <property type="entry name" value="PNDRDTASEI"/>
</dbReference>
<dbReference type="SMART" id="SM00450">
    <property type="entry name" value="RHOD"/>
    <property type="match status" value="1"/>
</dbReference>
<protein>
    <submittedName>
        <fullName evidence="9">FAD-dependent oxidoreductase</fullName>
    </submittedName>
</protein>
<evidence type="ECO:0000259" key="8">
    <source>
        <dbReference type="PROSITE" id="PS50206"/>
    </source>
</evidence>
<comment type="cofactor">
    <cofactor evidence="1">
        <name>FAD</name>
        <dbReference type="ChEBI" id="CHEBI:57692"/>
    </cofactor>
</comment>
<organism evidence="9 10">
    <name type="scientific">Pseudolactococcus laudensis</name>
    <dbReference type="NCBI Taxonomy" id="1494461"/>
    <lineage>
        <taxon>Bacteria</taxon>
        <taxon>Bacillati</taxon>
        <taxon>Bacillota</taxon>
        <taxon>Bacilli</taxon>
        <taxon>Lactobacillales</taxon>
        <taxon>Streptococcaceae</taxon>
        <taxon>Pseudolactococcus</taxon>
    </lineage>
</organism>
<dbReference type="Pfam" id="PF02852">
    <property type="entry name" value="Pyr_redox_dim"/>
    <property type="match status" value="1"/>
</dbReference>
<dbReference type="InterPro" id="IPR001763">
    <property type="entry name" value="Rhodanese-like_dom"/>
</dbReference>
<evidence type="ECO:0000256" key="1">
    <source>
        <dbReference type="ARBA" id="ARBA00001974"/>
    </source>
</evidence>
<dbReference type="InterPro" id="IPR036188">
    <property type="entry name" value="FAD/NAD-bd_sf"/>
</dbReference>
<sequence length="553" mass="60493">MKIIIIGSVASGTSVAAKARRNTESAEITLYDKDTDISYAVCGIPYAIGGEIADFEELTPRDAKWFKKRYNVDIHTSHEVLCINHSTKIVTVKNLLTGDVFEDKYDVLVFATGATYRTPDAFLGKHFENVFQVRNINSGKEIKSFIENEKPMTAVIVGAGYIGLEVAEQLKARGIEVTILQRGKHPLSHLDWDMSIRIEDEMIKQGIDFRSEETIQTLNGSSRLDEAITNKGTKLSADMYILATGVQPNVSLAQSIGVKLGETGAIATDSTLQTNIPGVYAVGDVAESFHVITGKPTYRPLASTANKMGRIAGDAMTGGPLRFQGVLGTGILRFFDLTIAQTGLTEKEALAEGYEVAVLFNIKADKPDYMHGKEMVIKAVADKLTHRILGVQIIGPQGVDKRIDVFASTITLGVTAEDLFHMDLAYAPPFSTTKDPLAYTGMALTNALTTAPLITPHDLMELQKNNENITIIDTRAPKSYEKNHVANAINIPLSELREKASTLDKNKKTIVYCNKGVTGNASQNVLRNKGFKEVYNLSGGNNNYQELVKKQQN</sequence>
<evidence type="ECO:0000256" key="5">
    <source>
        <dbReference type="ARBA" id="ARBA00023002"/>
    </source>
</evidence>
<dbReference type="InterPro" id="IPR036873">
    <property type="entry name" value="Rhodanese-like_dom_sf"/>
</dbReference>
<evidence type="ECO:0000256" key="3">
    <source>
        <dbReference type="ARBA" id="ARBA00022630"/>
    </source>
</evidence>
<dbReference type="SUPFAM" id="SSF51905">
    <property type="entry name" value="FAD/NAD(P)-binding domain"/>
    <property type="match status" value="1"/>
</dbReference>
<dbReference type="GeneID" id="303195852"/>
<keyword evidence="4" id="KW-0274">FAD</keyword>
<dbReference type="InterPro" id="IPR050260">
    <property type="entry name" value="FAD-bd_OxRdtase"/>
</dbReference>
<dbReference type="InterPro" id="IPR004099">
    <property type="entry name" value="Pyr_nucl-diS_OxRdtase_dimer"/>
</dbReference>
<dbReference type="Pfam" id="PF00581">
    <property type="entry name" value="Rhodanese"/>
    <property type="match status" value="1"/>
</dbReference>
<evidence type="ECO:0000313" key="10">
    <source>
        <dbReference type="Proteomes" id="UP000530186"/>
    </source>
</evidence>
<dbReference type="RefSeq" id="WP_180747523.1">
    <property type="nucleotide sequence ID" value="NZ_CBCRWQ010000029.1"/>
</dbReference>
<dbReference type="AlphaFoldDB" id="A0A7V8N2G2"/>